<proteinExistence type="predicted"/>
<name>A0A061SB29_9CHLO</name>
<keyword evidence="1" id="KW-0282">Flagellum</keyword>
<evidence type="ECO:0000313" key="1">
    <source>
        <dbReference type="EMBL" id="JAC80075.1"/>
    </source>
</evidence>
<organism evidence="1">
    <name type="scientific">Tetraselmis sp. GSL018</name>
    <dbReference type="NCBI Taxonomy" id="582737"/>
    <lineage>
        <taxon>Eukaryota</taxon>
        <taxon>Viridiplantae</taxon>
        <taxon>Chlorophyta</taxon>
        <taxon>core chlorophytes</taxon>
        <taxon>Chlorodendrophyceae</taxon>
        <taxon>Chlorodendrales</taxon>
        <taxon>Chlorodendraceae</taxon>
        <taxon>Tetraselmis</taxon>
    </lineage>
</organism>
<accession>A0A061SB29</accession>
<gene>
    <name evidence="1" type="ORF">TSPGSL018_11113</name>
</gene>
<keyword evidence="1" id="KW-0969">Cilium</keyword>
<dbReference type="AlphaFoldDB" id="A0A061SB29"/>
<feature type="non-terminal residue" evidence="1">
    <location>
        <position position="44"/>
    </location>
</feature>
<dbReference type="EMBL" id="GBEZ01005208">
    <property type="protein sequence ID" value="JAC80075.1"/>
    <property type="molecule type" value="Transcribed_RNA"/>
</dbReference>
<keyword evidence="1" id="KW-0966">Cell projection</keyword>
<sequence>MESGTWHLWFRQLLSVPPGAAEARVGASINFGDIEMAPFCQLRL</sequence>
<reference evidence="1" key="1">
    <citation type="submission" date="2014-05" db="EMBL/GenBank/DDBJ databases">
        <title>The transcriptome of the halophilic microalga Tetraselmis sp. GSL018 isolated from the Great Salt Lake, Utah.</title>
        <authorList>
            <person name="Jinkerson R.E."/>
            <person name="D'Adamo S."/>
            <person name="Posewitz M.C."/>
        </authorList>
    </citation>
    <scope>NUCLEOTIDE SEQUENCE</scope>
    <source>
        <strain evidence="1">GSL018</strain>
    </source>
</reference>
<protein>
    <submittedName>
        <fullName evidence="1">Flagellar associated protein</fullName>
    </submittedName>
</protein>